<evidence type="ECO:0000313" key="2">
    <source>
        <dbReference type="EMBL" id="AWH85085.1"/>
    </source>
</evidence>
<dbReference type="InterPro" id="IPR016181">
    <property type="entry name" value="Acyl_CoA_acyltransferase"/>
</dbReference>
<proteinExistence type="predicted"/>
<evidence type="ECO:0000313" key="3">
    <source>
        <dbReference type="Proteomes" id="UP000244929"/>
    </source>
</evidence>
<feature type="domain" description="BioF2-like acetyltransferase" evidence="1">
    <location>
        <begin position="226"/>
        <end position="363"/>
    </location>
</feature>
<reference evidence="2 3" key="1">
    <citation type="submission" date="2018-04" db="EMBL/GenBank/DDBJ databases">
        <title>Genome sequencing of Flavobacterium sp. HYN0059.</title>
        <authorList>
            <person name="Yi H."/>
            <person name="Baek C."/>
        </authorList>
    </citation>
    <scope>NUCLEOTIDE SEQUENCE [LARGE SCALE GENOMIC DNA]</scope>
    <source>
        <strain evidence="2 3">HYN0059</strain>
    </source>
</reference>
<evidence type="ECO:0000259" key="1">
    <source>
        <dbReference type="Pfam" id="PF13480"/>
    </source>
</evidence>
<sequence>MGVHISLCKNDTVCRDFSIFGGFRETKTVNPNFSFSIFNCADTLPVAWDAIAKKNTFLSRPYLALLEKASPDNMQCHFIGLFNNGELCGIALAQYVNLSRINTFVEEKKSFCLKDYIFRKFSSHILVIGNNTLTGQNAYLLDDGIPETEALSLFRKALQQMARDYRKKCIYINLLAIKDFNREELPDFKAAGFKGYYEFCTQPNMIFDIRENWNTIDDYLADLNTKYRTQYNRARKKAEGIEKRKLTAAEIRAQETRIHELYLTVAGNASFNTFHLPKNHFEVFKEELKDDFLFYGYFLDGKLVGFNTLIKNGTDMDTYFLGYDDTIQKEKMLYLNMLYDMAGYAIKKGFKHVVFARSAMEIKSSVGARAEQVYGMIKHTNPFVNLFMARLFPYFDPKVEWKERSPFK</sequence>
<dbReference type="EMBL" id="CP029186">
    <property type="protein sequence ID" value="AWH85085.1"/>
    <property type="molecule type" value="Genomic_DNA"/>
</dbReference>
<organism evidence="2 3">
    <name type="scientific">Flavobacterium album</name>
    <dbReference type="NCBI Taxonomy" id="2175091"/>
    <lineage>
        <taxon>Bacteria</taxon>
        <taxon>Pseudomonadati</taxon>
        <taxon>Bacteroidota</taxon>
        <taxon>Flavobacteriia</taxon>
        <taxon>Flavobacteriales</taxon>
        <taxon>Flavobacteriaceae</taxon>
        <taxon>Flavobacterium</taxon>
    </lineage>
</organism>
<name>A0A2S1QXH6_9FLAO</name>
<protein>
    <submittedName>
        <fullName evidence="2">8-amino-7-oxononanoate synthase</fullName>
    </submittedName>
</protein>
<dbReference type="Proteomes" id="UP000244929">
    <property type="component" value="Chromosome"/>
</dbReference>
<accession>A0A2S1QXH6</accession>
<gene>
    <name evidence="2" type="ORF">HYN59_08080</name>
</gene>
<dbReference type="InterPro" id="IPR038740">
    <property type="entry name" value="BioF2-like_GNAT_dom"/>
</dbReference>
<dbReference type="KEGG" id="falb:HYN59_08080"/>
<keyword evidence="3" id="KW-1185">Reference proteome</keyword>
<dbReference type="Gene3D" id="3.40.630.30">
    <property type="match status" value="1"/>
</dbReference>
<dbReference type="Pfam" id="PF13480">
    <property type="entry name" value="Acetyltransf_6"/>
    <property type="match status" value="1"/>
</dbReference>
<dbReference type="OrthoDB" id="240921at2"/>
<dbReference type="AlphaFoldDB" id="A0A2S1QXH6"/>
<dbReference type="SUPFAM" id="SSF55729">
    <property type="entry name" value="Acyl-CoA N-acyltransferases (Nat)"/>
    <property type="match status" value="1"/>
</dbReference>